<dbReference type="EMBL" id="LXQA011039399">
    <property type="protein sequence ID" value="MCI82272.1"/>
    <property type="molecule type" value="Genomic_DNA"/>
</dbReference>
<evidence type="ECO:0000313" key="1">
    <source>
        <dbReference type="EMBL" id="MCI82272.1"/>
    </source>
</evidence>
<accession>A0A392V4B5</accession>
<reference evidence="1 2" key="1">
    <citation type="journal article" date="2018" name="Front. Plant Sci.">
        <title>Red Clover (Trifolium pratense) and Zigzag Clover (T. medium) - A Picture of Genomic Similarities and Differences.</title>
        <authorList>
            <person name="Dluhosova J."/>
            <person name="Istvanek J."/>
            <person name="Nedelnik J."/>
            <person name="Repkova J."/>
        </authorList>
    </citation>
    <scope>NUCLEOTIDE SEQUENCE [LARGE SCALE GENOMIC DNA]</scope>
    <source>
        <strain evidence="2">cv. 10/8</strain>
        <tissue evidence="1">Leaf</tissue>
    </source>
</reference>
<feature type="non-terminal residue" evidence="1">
    <location>
        <position position="46"/>
    </location>
</feature>
<evidence type="ECO:0000313" key="2">
    <source>
        <dbReference type="Proteomes" id="UP000265520"/>
    </source>
</evidence>
<keyword evidence="2" id="KW-1185">Reference proteome</keyword>
<dbReference type="Proteomes" id="UP000265520">
    <property type="component" value="Unassembled WGS sequence"/>
</dbReference>
<sequence length="46" mass="5592">MPNNVRMCPVGMTSKTKCFKQPSRRFIKMKRFKWKMKKDKPKSDLE</sequence>
<protein>
    <submittedName>
        <fullName evidence="1">Uncharacterized protein</fullName>
    </submittedName>
</protein>
<dbReference type="AlphaFoldDB" id="A0A392V4B5"/>
<name>A0A392V4B5_9FABA</name>
<proteinExistence type="predicted"/>
<organism evidence="1 2">
    <name type="scientific">Trifolium medium</name>
    <dbReference type="NCBI Taxonomy" id="97028"/>
    <lineage>
        <taxon>Eukaryota</taxon>
        <taxon>Viridiplantae</taxon>
        <taxon>Streptophyta</taxon>
        <taxon>Embryophyta</taxon>
        <taxon>Tracheophyta</taxon>
        <taxon>Spermatophyta</taxon>
        <taxon>Magnoliopsida</taxon>
        <taxon>eudicotyledons</taxon>
        <taxon>Gunneridae</taxon>
        <taxon>Pentapetalae</taxon>
        <taxon>rosids</taxon>
        <taxon>fabids</taxon>
        <taxon>Fabales</taxon>
        <taxon>Fabaceae</taxon>
        <taxon>Papilionoideae</taxon>
        <taxon>50 kb inversion clade</taxon>
        <taxon>NPAAA clade</taxon>
        <taxon>Hologalegina</taxon>
        <taxon>IRL clade</taxon>
        <taxon>Trifolieae</taxon>
        <taxon>Trifolium</taxon>
    </lineage>
</organism>
<comment type="caution">
    <text evidence="1">The sequence shown here is derived from an EMBL/GenBank/DDBJ whole genome shotgun (WGS) entry which is preliminary data.</text>
</comment>